<reference evidence="3" key="1">
    <citation type="submission" date="2024-07" db="EMBL/GenBank/DDBJ databases">
        <title>Two chromosome-level genome assemblies of Korean endemic species Abeliophyllum distichum and Forsythia ovata (Oleaceae).</title>
        <authorList>
            <person name="Jang H."/>
        </authorList>
    </citation>
    <scope>NUCLEOTIDE SEQUENCE [LARGE SCALE GENOMIC DNA]</scope>
</reference>
<dbReference type="PANTHER" id="PTHR31008">
    <property type="entry name" value="COP1-INTERACTING PROTEIN-RELATED"/>
    <property type="match status" value="1"/>
</dbReference>
<keyword evidence="3" id="KW-1185">Reference proteome</keyword>
<comment type="caution">
    <text evidence="2">The sequence shown here is derived from an EMBL/GenBank/DDBJ whole genome shotgun (WGS) entry which is preliminary data.</text>
</comment>
<evidence type="ECO:0000313" key="3">
    <source>
        <dbReference type="Proteomes" id="UP001604336"/>
    </source>
</evidence>
<feature type="region of interest" description="Disordered" evidence="1">
    <location>
        <begin position="346"/>
        <end position="432"/>
    </location>
</feature>
<sequence length="913" mass="101306">MDSKALLDYALFQLTPTRTRCDLIVFSGKKNEKLASGLVEPFISHLKYAKDQIPKGGYSITLSPPIDAPWFTKSTFQRFVRFVSTPEILERMVRIEREISQIESSIQSNEISNADVAGHTGEGNLSTADGITKKSRDSSRLTEEDGVDGAAVEENSKFRLQRLMDTRKALLQKEQAMAYARAVVAGFEIDTIDDLICFADTFGASRLRVACTDFKELYKQKHSDNQWMDELAAVQACSIPDLSYMGMSGIMVAGENNHSNANSEGPFGSNGSLESPTTNSDGSKESKPSSDQTSSTSAKVQLQVPWMDHIPPYAYNFQNPAQQYQGYPFQGMHPVLPYFPGNMGWPQNVNGSPNGIIQQSNSHQNHKSSRRKEKPLDANGTETSEEDEQNESSDSYSGTDSDASKKHGKKHSSKGQPYVKKHKNKSSKTVVIRNINYITSGRRNEEEDGVSDDSSALDEASIREGVDNAIASLEEHSHSKTHKNRGRRGSHSQNGPIDNAEQDFKNDVELSISNGVKKNENWDAFQNLLMGHESTPNGLQNHHAMKNSNDGILYKTDNALDFESEKVKKQPLTIDNAILVIQRYGKNDGTDNGVDFTSGENMHPIVRRTVSEGENALFLQRSEESRPSPLRTPSDFAAESSSIRNQKAEDWFVKSSGDSETRDAKQMEFDNLGIMSYEGNFVRKESTQKTALVDDSIIIDSRPVVNDQYDSSWRTDISMVEDVNIATRTENKNSNVSQEISKQAEPDELCMALVRESRESVGETWTPEVDYEAEISFTEADRRSSLVKENVHVEENPLVNGKSTSSKKNVGLGRDVKSKVLAGSPAKSKPDTLSKNKKTSSASRLMAHKSKLEKEEDVRKRMEELLIQRQKRIAERTAASGATPAAAASKKTPVGSKTVPSMLEKHRSKSMVH</sequence>
<feature type="region of interest" description="Disordered" evidence="1">
    <location>
        <begin position="115"/>
        <end position="148"/>
    </location>
</feature>
<feature type="region of interest" description="Disordered" evidence="1">
    <location>
        <begin position="621"/>
        <end position="643"/>
    </location>
</feature>
<dbReference type="Proteomes" id="UP001604336">
    <property type="component" value="Unassembled WGS sequence"/>
</dbReference>
<feature type="compositionally biased region" description="Low complexity" evidence="1">
    <location>
        <begin position="878"/>
        <end position="893"/>
    </location>
</feature>
<feature type="compositionally biased region" description="Basic residues" evidence="1">
    <location>
        <begin position="364"/>
        <end position="373"/>
    </location>
</feature>
<feature type="compositionally biased region" description="Basic and acidic residues" evidence="1">
    <location>
        <begin position="131"/>
        <end position="143"/>
    </location>
</feature>
<feature type="compositionally biased region" description="Basic residues" evidence="1">
    <location>
        <begin position="406"/>
        <end position="426"/>
    </location>
</feature>
<dbReference type="PANTHER" id="PTHR31008:SF0">
    <property type="entry name" value="CSL1"/>
    <property type="match status" value="1"/>
</dbReference>
<evidence type="ECO:0000256" key="1">
    <source>
        <dbReference type="SAM" id="MobiDB-lite"/>
    </source>
</evidence>
<feature type="compositionally biased region" description="Polar residues" evidence="1">
    <location>
        <begin position="346"/>
        <end position="357"/>
    </location>
</feature>
<feature type="compositionally biased region" description="Polar residues" evidence="1">
    <location>
        <begin position="257"/>
        <end position="281"/>
    </location>
</feature>
<protein>
    <submittedName>
        <fullName evidence="2">Disease resistance protein (TIR class)</fullName>
    </submittedName>
</protein>
<dbReference type="EMBL" id="JBFOLK010000013">
    <property type="protein sequence ID" value="KAL2467250.1"/>
    <property type="molecule type" value="Genomic_DNA"/>
</dbReference>
<organism evidence="2 3">
    <name type="scientific">Abeliophyllum distichum</name>
    <dbReference type="NCBI Taxonomy" id="126358"/>
    <lineage>
        <taxon>Eukaryota</taxon>
        <taxon>Viridiplantae</taxon>
        <taxon>Streptophyta</taxon>
        <taxon>Embryophyta</taxon>
        <taxon>Tracheophyta</taxon>
        <taxon>Spermatophyta</taxon>
        <taxon>Magnoliopsida</taxon>
        <taxon>eudicotyledons</taxon>
        <taxon>Gunneridae</taxon>
        <taxon>Pentapetalae</taxon>
        <taxon>asterids</taxon>
        <taxon>lamiids</taxon>
        <taxon>Lamiales</taxon>
        <taxon>Oleaceae</taxon>
        <taxon>Forsythieae</taxon>
        <taxon>Abeliophyllum</taxon>
    </lineage>
</organism>
<dbReference type="AlphaFoldDB" id="A0ABD1PTK7"/>
<feature type="region of interest" description="Disordered" evidence="1">
    <location>
        <begin position="797"/>
        <end position="858"/>
    </location>
</feature>
<feature type="compositionally biased region" description="Basic residues" evidence="1">
    <location>
        <begin position="479"/>
        <end position="490"/>
    </location>
</feature>
<feature type="region of interest" description="Disordered" evidence="1">
    <location>
        <begin position="874"/>
        <end position="913"/>
    </location>
</feature>
<evidence type="ECO:0000313" key="2">
    <source>
        <dbReference type="EMBL" id="KAL2467250.1"/>
    </source>
</evidence>
<gene>
    <name evidence="2" type="ORF">Adt_43101</name>
</gene>
<accession>A0ABD1PTK7</accession>
<feature type="region of interest" description="Disordered" evidence="1">
    <location>
        <begin position="475"/>
        <end position="503"/>
    </location>
</feature>
<name>A0ABD1PTK7_9LAMI</name>
<feature type="region of interest" description="Disordered" evidence="1">
    <location>
        <begin position="257"/>
        <end position="299"/>
    </location>
</feature>
<proteinExistence type="predicted"/>